<reference evidence="3" key="1">
    <citation type="submission" date="2020-06" db="EMBL/GenBank/DDBJ databases">
        <title>Whole Genome Sequence of Bradyrhizobium sp. Strain 1S1.</title>
        <authorList>
            <person name="Bromfield E.S.P."/>
            <person name="Cloutier S."/>
        </authorList>
    </citation>
    <scope>NUCLEOTIDE SEQUENCE [LARGE SCALE GENOMIC DNA]</scope>
    <source>
        <strain evidence="3">1S1</strain>
    </source>
</reference>
<dbReference type="InterPro" id="IPR038109">
    <property type="entry name" value="DNA_bind_recomb_sf"/>
</dbReference>
<dbReference type="PANTHER" id="PTHR30461">
    <property type="entry name" value="DNA-INVERTASE FROM LAMBDOID PROPHAGE"/>
    <property type="match status" value="1"/>
</dbReference>
<proteinExistence type="predicted"/>
<evidence type="ECO:0000313" key="3">
    <source>
        <dbReference type="EMBL" id="NVI42840.1"/>
    </source>
</evidence>
<dbReference type="InterPro" id="IPR011109">
    <property type="entry name" value="DNA_bind_recombinase_dom"/>
</dbReference>
<name>A0A973ZZB9_9BRAD</name>
<gene>
    <name evidence="3" type="ORF">HAP48_006955</name>
</gene>
<dbReference type="PROSITE" id="PS51736">
    <property type="entry name" value="RECOMBINASES_3"/>
    <property type="match status" value="1"/>
</dbReference>
<protein>
    <submittedName>
        <fullName evidence="3">Recombinase family protein</fullName>
    </submittedName>
</protein>
<dbReference type="AlphaFoldDB" id="A0A973ZZB9"/>
<dbReference type="PANTHER" id="PTHR30461:SF23">
    <property type="entry name" value="DNA RECOMBINASE-RELATED"/>
    <property type="match status" value="1"/>
</dbReference>
<dbReference type="PROSITE" id="PS51737">
    <property type="entry name" value="RECOMBINASE_DNA_BIND"/>
    <property type="match status" value="1"/>
</dbReference>
<dbReference type="Gene3D" id="3.90.1750.20">
    <property type="entry name" value="Putative Large Serine Recombinase, Chain B, Domain 2"/>
    <property type="match status" value="1"/>
</dbReference>
<sequence length="187" mass="21339">MLLSFAQFERELTGERIRDKITASKKKGMWMGGWVPLGYDRMDRTLKVNDLEAQTVRTIFDLFLKFKNVRNVQNELARLNLRTKPYSIQRERAIGNLPFARGHIYKVLSNPLYLGEIVHKGARHPGQHPALISPTTWDAVQAQLSANGHRRRSRSNAESPNVLRGLMYDDAGNRLAAGHTSKNGKRY</sequence>
<dbReference type="InterPro" id="IPR050639">
    <property type="entry name" value="SSR_resolvase"/>
</dbReference>
<dbReference type="GO" id="GO:0003677">
    <property type="term" value="F:DNA binding"/>
    <property type="evidence" value="ECO:0007669"/>
    <property type="project" value="InterPro"/>
</dbReference>
<evidence type="ECO:0000259" key="1">
    <source>
        <dbReference type="PROSITE" id="PS51736"/>
    </source>
</evidence>
<dbReference type="GO" id="GO:0000150">
    <property type="term" value="F:DNA strand exchange activity"/>
    <property type="evidence" value="ECO:0007669"/>
    <property type="project" value="InterPro"/>
</dbReference>
<dbReference type="RefSeq" id="WP_029084528.1">
    <property type="nucleotide sequence ID" value="NZ_CP088285.1"/>
</dbReference>
<feature type="domain" description="Resolvase/invertase-type recombinase catalytic" evidence="1">
    <location>
        <begin position="1"/>
        <end position="28"/>
    </location>
</feature>
<dbReference type="EMBL" id="JAAOLE020000001">
    <property type="protein sequence ID" value="NVI42840.1"/>
    <property type="molecule type" value="Genomic_DNA"/>
</dbReference>
<organism evidence="3">
    <name type="scientific">Bradyrhizobium septentrionale</name>
    <dbReference type="NCBI Taxonomy" id="1404411"/>
    <lineage>
        <taxon>Bacteria</taxon>
        <taxon>Pseudomonadati</taxon>
        <taxon>Pseudomonadota</taxon>
        <taxon>Alphaproteobacteria</taxon>
        <taxon>Hyphomicrobiales</taxon>
        <taxon>Nitrobacteraceae</taxon>
        <taxon>Bradyrhizobium</taxon>
    </lineage>
</organism>
<comment type="caution">
    <text evidence="3">The sequence shown here is derived from an EMBL/GenBank/DDBJ whole genome shotgun (WGS) entry which is preliminary data.</text>
</comment>
<dbReference type="Pfam" id="PF07508">
    <property type="entry name" value="Recombinase"/>
    <property type="match status" value="1"/>
</dbReference>
<dbReference type="InterPro" id="IPR006119">
    <property type="entry name" value="Resolv_N"/>
</dbReference>
<feature type="domain" description="Recombinase" evidence="2">
    <location>
        <begin position="36"/>
        <end position="150"/>
    </location>
</feature>
<accession>A0A973ZZB9</accession>
<evidence type="ECO:0000259" key="2">
    <source>
        <dbReference type="PROSITE" id="PS51737"/>
    </source>
</evidence>